<gene>
    <name evidence="5" type="primary">xseA</name>
    <name evidence="9" type="ORF">A3E36_01180</name>
</gene>
<evidence type="ECO:0000259" key="7">
    <source>
        <dbReference type="Pfam" id="PF02601"/>
    </source>
</evidence>
<organism evidence="9 10">
    <name type="scientific">Candidatus Andersenbacteria bacterium RIFCSPHIGHO2_12_FULL_45_11b</name>
    <dbReference type="NCBI Taxonomy" id="1797282"/>
    <lineage>
        <taxon>Bacteria</taxon>
        <taxon>Candidatus Anderseniibacteriota</taxon>
    </lineage>
</organism>
<dbReference type="InterPro" id="IPR020579">
    <property type="entry name" value="Exonuc_VII_lsu_C"/>
</dbReference>
<dbReference type="GO" id="GO:0009318">
    <property type="term" value="C:exodeoxyribonuclease VII complex"/>
    <property type="evidence" value="ECO:0007669"/>
    <property type="project" value="UniProtKB-UniRule"/>
</dbReference>
<keyword evidence="2 5" id="KW-0540">Nuclease</keyword>
<protein>
    <recommendedName>
        <fullName evidence="5">Exodeoxyribonuclease 7 large subunit</fullName>
        <ecNumber evidence="5">3.1.11.6</ecNumber>
    </recommendedName>
    <alternativeName>
        <fullName evidence="5">Exodeoxyribonuclease VII large subunit</fullName>
        <shortName evidence="5">Exonuclease VII large subunit</shortName>
    </alternativeName>
</protein>
<evidence type="ECO:0000256" key="1">
    <source>
        <dbReference type="ARBA" id="ARBA00022490"/>
    </source>
</evidence>
<dbReference type="GO" id="GO:0008855">
    <property type="term" value="F:exodeoxyribonuclease VII activity"/>
    <property type="evidence" value="ECO:0007669"/>
    <property type="project" value="UniProtKB-UniRule"/>
</dbReference>
<feature type="domain" description="Exonuclease VII large subunit C-terminal" evidence="7">
    <location>
        <begin position="116"/>
        <end position="312"/>
    </location>
</feature>
<comment type="function">
    <text evidence="5">Bidirectionally degrades single-stranded DNA into large acid-insoluble oligonucleotides, which are then degraded further into small acid-soluble oligonucleotides.</text>
</comment>
<proteinExistence type="inferred from homology"/>
<evidence type="ECO:0000313" key="10">
    <source>
        <dbReference type="Proteomes" id="UP000177941"/>
    </source>
</evidence>
<evidence type="ECO:0000313" key="9">
    <source>
        <dbReference type="EMBL" id="OGY37195.1"/>
    </source>
</evidence>
<dbReference type="PANTHER" id="PTHR30008:SF0">
    <property type="entry name" value="EXODEOXYRIBONUCLEASE 7 LARGE SUBUNIT"/>
    <property type="match status" value="1"/>
</dbReference>
<comment type="subunit">
    <text evidence="5">Heterooligomer composed of large and small subunits.</text>
</comment>
<keyword evidence="1 5" id="KW-0963">Cytoplasm</keyword>
<evidence type="ECO:0000256" key="2">
    <source>
        <dbReference type="ARBA" id="ARBA00022722"/>
    </source>
</evidence>
<evidence type="ECO:0000256" key="3">
    <source>
        <dbReference type="ARBA" id="ARBA00022801"/>
    </source>
</evidence>
<dbReference type="PANTHER" id="PTHR30008">
    <property type="entry name" value="EXODEOXYRIBONUCLEASE 7 LARGE SUBUNIT"/>
    <property type="match status" value="1"/>
</dbReference>
<evidence type="ECO:0000259" key="8">
    <source>
        <dbReference type="Pfam" id="PF13742"/>
    </source>
</evidence>
<dbReference type="EC" id="3.1.11.6" evidence="5"/>
<dbReference type="Pfam" id="PF13742">
    <property type="entry name" value="tRNA_anti_2"/>
    <property type="match status" value="1"/>
</dbReference>
<dbReference type="NCBIfam" id="TIGR00237">
    <property type="entry name" value="xseA"/>
    <property type="match status" value="1"/>
</dbReference>
<dbReference type="EMBL" id="MHHS01000016">
    <property type="protein sequence ID" value="OGY37195.1"/>
    <property type="molecule type" value="Genomic_DNA"/>
</dbReference>
<feature type="domain" description="OB-fold nucleic acid binding" evidence="8">
    <location>
        <begin position="5"/>
        <end position="92"/>
    </location>
</feature>
<name>A0A1G1XAU5_9BACT</name>
<accession>A0A1G1XAU5</accession>
<dbReference type="GO" id="GO:0003676">
    <property type="term" value="F:nucleic acid binding"/>
    <property type="evidence" value="ECO:0007669"/>
    <property type="project" value="InterPro"/>
</dbReference>
<dbReference type="Proteomes" id="UP000177941">
    <property type="component" value="Unassembled WGS sequence"/>
</dbReference>
<evidence type="ECO:0000256" key="6">
    <source>
        <dbReference type="RuleBase" id="RU004355"/>
    </source>
</evidence>
<evidence type="ECO:0000256" key="5">
    <source>
        <dbReference type="HAMAP-Rule" id="MF_00378"/>
    </source>
</evidence>
<evidence type="ECO:0000256" key="4">
    <source>
        <dbReference type="ARBA" id="ARBA00022839"/>
    </source>
</evidence>
<comment type="caution">
    <text evidence="9">The sequence shown here is derived from an EMBL/GenBank/DDBJ whole genome shotgun (WGS) entry which is preliminary data.</text>
</comment>
<dbReference type="InterPro" id="IPR025824">
    <property type="entry name" value="OB-fold_nuc-bd_dom"/>
</dbReference>
<dbReference type="InterPro" id="IPR003753">
    <property type="entry name" value="Exonuc_VII_L"/>
</dbReference>
<comment type="similarity">
    <text evidence="5 6">Belongs to the XseA family.</text>
</comment>
<keyword evidence="3 5" id="KW-0378">Hydrolase</keyword>
<reference evidence="9 10" key="1">
    <citation type="journal article" date="2016" name="Nat. Commun.">
        <title>Thousands of microbial genomes shed light on interconnected biogeochemical processes in an aquifer system.</title>
        <authorList>
            <person name="Anantharaman K."/>
            <person name="Brown C.T."/>
            <person name="Hug L.A."/>
            <person name="Sharon I."/>
            <person name="Castelle C.J."/>
            <person name="Probst A.J."/>
            <person name="Thomas B.C."/>
            <person name="Singh A."/>
            <person name="Wilkins M.J."/>
            <person name="Karaoz U."/>
            <person name="Brodie E.L."/>
            <person name="Williams K.H."/>
            <person name="Hubbard S.S."/>
            <person name="Banfield J.F."/>
        </authorList>
    </citation>
    <scope>NUCLEOTIDE SEQUENCE [LARGE SCALE GENOMIC DNA]</scope>
</reference>
<comment type="catalytic activity">
    <reaction evidence="5 6">
        <text>Exonucleolytic cleavage in either 5'- to 3'- or 3'- to 5'-direction to yield nucleoside 5'-phosphates.</text>
        <dbReference type="EC" id="3.1.11.6"/>
    </reaction>
</comment>
<dbReference type="GO" id="GO:0005737">
    <property type="term" value="C:cytoplasm"/>
    <property type="evidence" value="ECO:0007669"/>
    <property type="project" value="UniProtKB-SubCell"/>
</dbReference>
<sequence length="391" mass="42523">MEIVLSVSQCVEAINIALDSLGDLTVEGEVSGFNVIHNKWVTFDIKDDTSVLKCFMTVWSLRVAVEDGMLVRVTGKPNLRAKGFLSFVVQSVKPSGEGSLKRAFELLRQKLAQEGLFAPERKRILPRFPQHIALITSKEAAAYADFLKVLRVRQGGLTISFIHTQVQGDDAPRQIIAALETANTELENLDAIILVRGGGSLEDLMAFNDEHVVRAVAGSRTPTIVGIGHERDVSLAELAADIRASTPSNAAELLVRTREEILLDISRMRLALTSSLAQRIANSQANIKTFIHAMSNRLHQATSNTSQLLERIRSVSMRIKGNISASQQKIDGMKRVLVALSPERVLARGFSITRNSSGAVLKHAKDATIGEELTTTLLDGAVSSVVQKTGA</sequence>
<dbReference type="HAMAP" id="MF_00378">
    <property type="entry name" value="Exonuc_7_L"/>
    <property type="match status" value="1"/>
</dbReference>
<dbReference type="GO" id="GO:0006308">
    <property type="term" value="P:DNA catabolic process"/>
    <property type="evidence" value="ECO:0007669"/>
    <property type="project" value="UniProtKB-UniRule"/>
</dbReference>
<dbReference type="CDD" id="cd04489">
    <property type="entry name" value="ExoVII_LU_OBF"/>
    <property type="match status" value="1"/>
</dbReference>
<comment type="subcellular location">
    <subcellularLocation>
        <location evidence="5 6">Cytoplasm</location>
    </subcellularLocation>
</comment>
<dbReference type="Pfam" id="PF02601">
    <property type="entry name" value="Exonuc_VII_L"/>
    <property type="match status" value="1"/>
</dbReference>
<keyword evidence="4 5" id="KW-0269">Exonuclease</keyword>
<dbReference type="AlphaFoldDB" id="A0A1G1XAU5"/>